<keyword evidence="3" id="KW-1185">Reference proteome</keyword>
<dbReference type="PANTHER" id="PTHR34853:SF1">
    <property type="entry name" value="LIPASE 5"/>
    <property type="match status" value="1"/>
</dbReference>
<dbReference type="EMBL" id="JARH01000118">
    <property type="protein sequence ID" value="EXF85169.1"/>
    <property type="molecule type" value="Genomic_DNA"/>
</dbReference>
<feature type="signal peptide" evidence="1">
    <location>
        <begin position="1"/>
        <end position="20"/>
    </location>
</feature>
<dbReference type="PIRSF" id="PIRSF029171">
    <property type="entry name" value="Esterase_LipA"/>
    <property type="match status" value="1"/>
</dbReference>
<dbReference type="InterPro" id="IPR005152">
    <property type="entry name" value="Lipase_secreted"/>
</dbReference>
<evidence type="ECO:0000313" key="2">
    <source>
        <dbReference type="EMBL" id="EXF85169.1"/>
    </source>
</evidence>
<dbReference type="KEGG" id="cfj:CFIO01_03240"/>
<dbReference type="Pfam" id="PF03583">
    <property type="entry name" value="LIP"/>
    <property type="match status" value="1"/>
</dbReference>
<comment type="caution">
    <text evidence="2">The sequence shown here is derived from an EMBL/GenBank/DDBJ whole genome shotgun (WGS) entry which is preliminary data.</text>
</comment>
<dbReference type="InterPro" id="IPR029058">
    <property type="entry name" value="AB_hydrolase_fold"/>
</dbReference>
<feature type="chain" id="PRO_5013437511" evidence="1">
    <location>
        <begin position="21"/>
        <end position="459"/>
    </location>
</feature>
<reference evidence="2 3" key="1">
    <citation type="submission" date="2014-02" db="EMBL/GenBank/DDBJ databases">
        <title>The genome sequence of Colletotrichum fioriniae PJ7.</title>
        <authorList>
            <person name="Baroncelli R."/>
            <person name="Thon M.R."/>
        </authorList>
    </citation>
    <scope>NUCLEOTIDE SEQUENCE [LARGE SCALE GENOMIC DNA]</scope>
    <source>
        <strain evidence="2 3">PJ7</strain>
    </source>
</reference>
<dbReference type="AlphaFoldDB" id="A0A010S3G3"/>
<dbReference type="Gene3D" id="3.40.50.1820">
    <property type="entry name" value="alpha/beta hydrolase"/>
    <property type="match status" value="2"/>
</dbReference>
<evidence type="ECO:0000313" key="3">
    <source>
        <dbReference type="Proteomes" id="UP000020467"/>
    </source>
</evidence>
<accession>A0A010S3G3</accession>
<dbReference type="GO" id="GO:0004806">
    <property type="term" value="F:triacylglycerol lipase activity"/>
    <property type="evidence" value="ECO:0007669"/>
    <property type="project" value="UniProtKB-UniRule"/>
</dbReference>
<dbReference type="PANTHER" id="PTHR34853">
    <property type="match status" value="1"/>
</dbReference>
<dbReference type="OrthoDB" id="4826021at2759"/>
<comment type="similarity">
    <text evidence="1">Belongs to the AB hydrolase superfamily. Lipase family.</text>
</comment>
<name>A0A010S3G3_9PEZI</name>
<keyword evidence="1" id="KW-0732">Signal</keyword>
<evidence type="ECO:0000256" key="1">
    <source>
        <dbReference type="PIRNR" id="PIRNR029171"/>
    </source>
</evidence>
<protein>
    <submittedName>
        <fullName evidence="2">Uncharacterized protein</fullName>
    </submittedName>
</protein>
<dbReference type="eggNOG" id="ENOG502R6T5">
    <property type="taxonomic scope" value="Eukaryota"/>
</dbReference>
<proteinExistence type="inferred from homology"/>
<sequence length="459" mass="48869">MMLLIPFTLIFGQVVLQALAANVGQASSFNITPEVAQRYGCGEACQEAIQTGNAGDLEIFGTNFDFDFYETAANFTGSKPGDVLKIQPVMPTNITVPAGVAVYKIQYTSADIDGSPVPVTGFVAFPFARTQQPFNLIAYAHGTSGVFRGCAPSTSPSLFDYQSWSPLLITGYAVVATDYAGLGNNYTAHKYVASAANANDTYWSVVAARTAFPDILSHDWASIGHSQGGGAVWKLSEHKLVQDSTSGYLGGVAVAPVTKIYDALVAIDSLRNLTQTGGDDHDFLALGVIPSAVLGIKATFPDYDAPVISAKLKNRIELAKVGQLCDNAISGLTVDLRLDALSNRTAASDTRLKDFQNLNAPAQGDRASKPLLLVLGEDDTIVSEESGTASFDESCAYGNTVHMSIYPGLDHSAVLTAATPEWLAFFQDRFAGKAFVNGCSNETKVPFDLEHAQRPLDSY</sequence>
<organism evidence="2 3">
    <name type="scientific">Colletotrichum fioriniae PJ7</name>
    <dbReference type="NCBI Taxonomy" id="1445577"/>
    <lineage>
        <taxon>Eukaryota</taxon>
        <taxon>Fungi</taxon>
        <taxon>Dikarya</taxon>
        <taxon>Ascomycota</taxon>
        <taxon>Pezizomycotina</taxon>
        <taxon>Sordariomycetes</taxon>
        <taxon>Hypocreomycetidae</taxon>
        <taxon>Glomerellales</taxon>
        <taxon>Glomerellaceae</taxon>
        <taxon>Colletotrichum</taxon>
        <taxon>Colletotrichum acutatum species complex</taxon>
    </lineage>
</organism>
<dbReference type="GO" id="GO:0016042">
    <property type="term" value="P:lipid catabolic process"/>
    <property type="evidence" value="ECO:0007669"/>
    <property type="project" value="UniProtKB-UniRule"/>
</dbReference>
<dbReference type="HOGENOM" id="CLU_029538_1_0_1"/>
<gene>
    <name evidence="2" type="ORF">CFIO01_03240</name>
</gene>
<dbReference type="SUPFAM" id="SSF53474">
    <property type="entry name" value="alpha/beta-Hydrolases"/>
    <property type="match status" value="1"/>
</dbReference>
<dbReference type="STRING" id="1445577.A0A010S3G3"/>
<dbReference type="Proteomes" id="UP000020467">
    <property type="component" value="Unassembled WGS sequence"/>
</dbReference>